<dbReference type="GO" id="GO:0005737">
    <property type="term" value="C:cytoplasm"/>
    <property type="evidence" value="ECO:0007669"/>
    <property type="project" value="TreeGrafter"/>
</dbReference>
<comment type="catalytic activity">
    <reaction evidence="5">
        <text>3,5-bis(diphospho)-1D-myo-inositol 1,2,4,6-tetrakisphosphate + H2O = 3-diphospho-1D-myo-inositol 1,2,4,5,6-pentakisphosphate + phosphate + 2 H(+)</text>
        <dbReference type="Rhea" id="RHEA:56312"/>
        <dbReference type="ChEBI" id="CHEBI:15377"/>
        <dbReference type="ChEBI" id="CHEBI:15378"/>
        <dbReference type="ChEBI" id="CHEBI:43474"/>
        <dbReference type="ChEBI" id="CHEBI:140372"/>
        <dbReference type="ChEBI" id="CHEBI:140374"/>
        <dbReference type="EC" id="3.6.1.52"/>
    </reaction>
    <physiologicalReaction direction="left-to-right" evidence="5">
        <dbReference type="Rhea" id="RHEA:56313"/>
    </physiologicalReaction>
</comment>
<comment type="similarity">
    <text evidence="3">Belongs to the protein-tyrosine phosphatase family. Atypical dual-specificity phosphatase Siw14-like subfamily.</text>
</comment>
<feature type="compositionally biased region" description="Pro residues" evidence="8">
    <location>
        <begin position="11"/>
        <end position="20"/>
    </location>
</feature>
<proteinExistence type="inferred from homology"/>
<dbReference type="SUPFAM" id="SSF52799">
    <property type="entry name" value="(Phosphotyrosine protein) phosphatases II"/>
    <property type="match status" value="1"/>
</dbReference>
<evidence type="ECO:0000256" key="7">
    <source>
        <dbReference type="ARBA" id="ARBA00048424"/>
    </source>
</evidence>
<evidence type="ECO:0000313" key="9">
    <source>
        <dbReference type="EMBL" id="EJT51094.1"/>
    </source>
</evidence>
<dbReference type="InterPro" id="IPR029021">
    <property type="entry name" value="Prot-tyrosine_phosphatase-like"/>
</dbReference>
<evidence type="ECO:0000256" key="5">
    <source>
        <dbReference type="ARBA" id="ARBA00047562"/>
    </source>
</evidence>
<evidence type="ECO:0000256" key="4">
    <source>
        <dbReference type="ARBA" id="ARBA00047342"/>
    </source>
</evidence>
<dbReference type="Proteomes" id="UP000002748">
    <property type="component" value="Unassembled WGS sequence"/>
</dbReference>
<dbReference type="Gene3D" id="3.90.190.10">
    <property type="entry name" value="Protein tyrosine phosphatase superfamily"/>
    <property type="match status" value="1"/>
</dbReference>
<dbReference type="CDD" id="cd14528">
    <property type="entry name" value="PFA-DSP_Siw14"/>
    <property type="match status" value="1"/>
</dbReference>
<name>J6F2A4_TRIAS</name>
<organism evidence="9 10">
    <name type="scientific">Trichosporon asahii var. asahii (strain ATCC 90039 / CBS 2479 / JCM 2466 / KCTC 7840 / NBRC 103889/ NCYC 2677 / UAMH 7654)</name>
    <name type="common">Yeast</name>
    <dbReference type="NCBI Taxonomy" id="1186058"/>
    <lineage>
        <taxon>Eukaryota</taxon>
        <taxon>Fungi</taxon>
        <taxon>Dikarya</taxon>
        <taxon>Basidiomycota</taxon>
        <taxon>Agaricomycotina</taxon>
        <taxon>Tremellomycetes</taxon>
        <taxon>Trichosporonales</taxon>
        <taxon>Trichosporonaceae</taxon>
        <taxon>Trichosporon</taxon>
    </lineage>
</organism>
<dbReference type="GO" id="GO:0016791">
    <property type="term" value="F:phosphatase activity"/>
    <property type="evidence" value="ECO:0007669"/>
    <property type="project" value="InterPro"/>
</dbReference>
<dbReference type="OrthoDB" id="6375174at2759"/>
<dbReference type="InterPro" id="IPR004861">
    <property type="entry name" value="Siw14-like"/>
</dbReference>
<evidence type="ECO:0000256" key="3">
    <source>
        <dbReference type="ARBA" id="ARBA00044949"/>
    </source>
</evidence>
<comment type="catalytic activity">
    <reaction evidence="7">
        <text>6-diphospho-1D-myo-inositol pentakisphosphate + H2O = 1D-myo-inositol hexakisphosphate + phosphate + H(+)</text>
        <dbReference type="Rhea" id="RHEA:79703"/>
        <dbReference type="ChEBI" id="CHEBI:15377"/>
        <dbReference type="ChEBI" id="CHEBI:15378"/>
        <dbReference type="ChEBI" id="CHEBI:43474"/>
        <dbReference type="ChEBI" id="CHEBI:58130"/>
        <dbReference type="ChEBI" id="CHEBI:230534"/>
        <dbReference type="EC" id="3.6.1.52"/>
    </reaction>
    <physiologicalReaction direction="left-to-right" evidence="7">
        <dbReference type="Rhea" id="RHEA:79704"/>
    </physiologicalReaction>
</comment>
<comment type="catalytic activity">
    <reaction evidence="4">
        <text>5-diphospho-1D-myo-inositol 1,2,3,4,6-pentakisphosphate + H2O = 1D-myo-inositol hexakisphosphate + phosphate + H(+)</text>
        <dbReference type="Rhea" id="RHEA:22384"/>
        <dbReference type="ChEBI" id="CHEBI:15377"/>
        <dbReference type="ChEBI" id="CHEBI:15378"/>
        <dbReference type="ChEBI" id="CHEBI:43474"/>
        <dbReference type="ChEBI" id="CHEBI:58130"/>
        <dbReference type="ChEBI" id="CHEBI:58628"/>
        <dbReference type="EC" id="3.6.1.52"/>
    </reaction>
    <physiologicalReaction direction="left-to-right" evidence="4">
        <dbReference type="Rhea" id="RHEA:22385"/>
    </physiologicalReaction>
</comment>
<feature type="region of interest" description="Disordered" evidence="8">
    <location>
        <begin position="53"/>
        <end position="77"/>
    </location>
</feature>
<feature type="compositionally biased region" description="Low complexity" evidence="8">
    <location>
        <begin position="21"/>
        <end position="31"/>
    </location>
</feature>
<dbReference type="PROSITE" id="PS00383">
    <property type="entry name" value="TYR_PHOSPHATASE_1"/>
    <property type="match status" value="1"/>
</dbReference>
<evidence type="ECO:0000256" key="6">
    <source>
        <dbReference type="ARBA" id="ARBA00047927"/>
    </source>
</evidence>
<evidence type="ECO:0000313" key="10">
    <source>
        <dbReference type="Proteomes" id="UP000002748"/>
    </source>
</evidence>
<sequence>MEEDQHTPTTRAPPPNPPPTTVNTVFSTPTPEEQEAPIPPFLAKIRAAHAARSPTSPVAVEDGAPPNALYLPPPAAPDVQEDLVPPENFGAVTQGVYRCGFPKKRNFKFLETLQLKTVLTLVLEDYPEANLEWCQQQDIQFMQFGIPGNKEPFDNIPEDVIASALVAILDRRNHPILIHCNKGKHRTGCLIGCIRRLQSWSLTSIFDDRYRRFSAPKSRAVDQQFIDLFDLAPVWEGVLTFGGGLANLPDWPMLALPLPLQALREQERSQKARKGTREHKEHHKEHKERENGNSNGVNGTGRIEHVPRAGLITAPNDAVEIAAQ</sequence>
<evidence type="ECO:0000256" key="1">
    <source>
        <dbReference type="ARBA" id="ARBA00012527"/>
    </source>
</evidence>
<dbReference type="VEuPathDB" id="FungiDB:A1Q1_07689"/>
<comment type="caution">
    <text evidence="9">The sequence shown here is derived from an EMBL/GenBank/DDBJ whole genome shotgun (WGS) entry which is preliminary data.</text>
</comment>
<evidence type="ECO:0000256" key="8">
    <source>
        <dbReference type="SAM" id="MobiDB-lite"/>
    </source>
</evidence>
<evidence type="ECO:0000256" key="2">
    <source>
        <dbReference type="ARBA" id="ARBA00022801"/>
    </source>
</evidence>
<dbReference type="PANTHER" id="PTHR31126:SF48">
    <property type="entry name" value="INOSITOL PHOSPHATASE SIW14"/>
    <property type="match status" value="1"/>
</dbReference>
<dbReference type="FunFam" id="3.90.190.10:FF:000024">
    <property type="entry name" value="probable tyrosine-protein phosphatase At1g05000"/>
    <property type="match status" value="1"/>
</dbReference>
<dbReference type="PANTHER" id="PTHR31126">
    <property type="entry name" value="TYROSINE-PROTEIN PHOSPHATASE"/>
    <property type="match status" value="1"/>
</dbReference>
<dbReference type="GO" id="GO:0052840">
    <property type="term" value="F:inositol diphosphate tetrakisphosphate diphosphatase activity"/>
    <property type="evidence" value="ECO:0007669"/>
    <property type="project" value="TreeGrafter"/>
</dbReference>
<dbReference type="Pfam" id="PF03162">
    <property type="entry name" value="Y_phosphatase2"/>
    <property type="match status" value="1"/>
</dbReference>
<gene>
    <name evidence="9" type="ORF">A1Q1_07689</name>
</gene>
<dbReference type="AlphaFoldDB" id="J6F2A4"/>
<feature type="region of interest" description="Disordered" evidence="8">
    <location>
        <begin position="266"/>
        <end position="302"/>
    </location>
</feature>
<dbReference type="InterPro" id="IPR020428">
    <property type="entry name" value="PFA-DSPs"/>
</dbReference>
<dbReference type="KEGG" id="tasa:A1Q1_07689"/>
<comment type="catalytic activity">
    <reaction evidence="6">
        <text>1,5-bis(diphospho)-1D-myo-inositol 2,3,4,6-tetrakisphosphate + H2O = 1-diphospho-1D-myo-inositol 2,3,4,5,6-pentakisphosphate + phosphate + 2 H(+)</text>
        <dbReference type="Rhea" id="RHEA:79699"/>
        <dbReference type="ChEBI" id="CHEBI:15377"/>
        <dbReference type="ChEBI" id="CHEBI:15378"/>
        <dbReference type="ChEBI" id="CHEBI:43474"/>
        <dbReference type="ChEBI" id="CHEBI:74946"/>
        <dbReference type="ChEBI" id="CHEBI:77983"/>
        <dbReference type="EC" id="3.6.1.52"/>
    </reaction>
    <physiologicalReaction direction="left-to-right" evidence="6">
        <dbReference type="Rhea" id="RHEA:79700"/>
    </physiologicalReaction>
</comment>
<dbReference type="RefSeq" id="XP_014182176.1">
    <property type="nucleotide sequence ID" value="XM_014326701.1"/>
</dbReference>
<feature type="compositionally biased region" description="Basic residues" evidence="8">
    <location>
        <begin position="271"/>
        <end position="286"/>
    </location>
</feature>
<feature type="region of interest" description="Disordered" evidence="8">
    <location>
        <begin position="1"/>
        <end position="39"/>
    </location>
</feature>
<dbReference type="EC" id="3.6.1.52" evidence="1"/>
<keyword evidence="2" id="KW-0378">Hydrolase</keyword>
<dbReference type="PRINTS" id="PR01911">
    <property type="entry name" value="PFDSPHPHTASE"/>
</dbReference>
<dbReference type="HOGENOM" id="CLU_074424_0_0_1"/>
<accession>J6F2A4</accession>
<dbReference type="InterPro" id="IPR016130">
    <property type="entry name" value="Tyr_Pase_AS"/>
</dbReference>
<protein>
    <recommendedName>
        <fullName evidence="1">diphosphoinositol-polyphosphate diphosphatase</fullName>
        <ecNumber evidence="1">3.6.1.52</ecNumber>
    </recommendedName>
</protein>
<reference evidence="9 10" key="1">
    <citation type="journal article" date="2012" name="Eukaryot. Cell">
        <title>Draft genome sequence of CBS 2479, the standard type strain of Trichosporon asahii.</title>
        <authorList>
            <person name="Yang R.Y."/>
            <person name="Li H.T."/>
            <person name="Zhu H."/>
            <person name="Zhou G.P."/>
            <person name="Wang M."/>
            <person name="Wang L."/>
        </authorList>
    </citation>
    <scope>NUCLEOTIDE SEQUENCE [LARGE SCALE GENOMIC DNA]</scope>
    <source>
        <strain evidence="10">ATCC 90039 / CBS 2479 / JCM 2466 / KCTC 7840 / NCYC 2677 / UAMH 7654</strain>
    </source>
</reference>
<dbReference type="GeneID" id="25991201"/>
<dbReference type="EMBL" id="ALBS01000074">
    <property type="protein sequence ID" value="EJT51094.1"/>
    <property type="molecule type" value="Genomic_DNA"/>
</dbReference>